<evidence type="ECO:0000256" key="7">
    <source>
        <dbReference type="ARBA" id="ARBA00023004"/>
    </source>
</evidence>
<dbReference type="InParanoid" id="A0A0D0DCY3"/>
<evidence type="ECO:0000256" key="2">
    <source>
        <dbReference type="ARBA" id="ARBA00005179"/>
    </source>
</evidence>
<evidence type="ECO:0000256" key="9">
    <source>
        <dbReference type="PIRSR" id="PIRSR602401-1"/>
    </source>
</evidence>
<dbReference type="EMBL" id="KN825063">
    <property type="protein sequence ID" value="KIK95117.1"/>
    <property type="molecule type" value="Genomic_DNA"/>
</dbReference>
<dbReference type="InterPro" id="IPR017972">
    <property type="entry name" value="Cyt_P450_CS"/>
</dbReference>
<reference evidence="12 13" key="1">
    <citation type="submission" date="2014-04" db="EMBL/GenBank/DDBJ databases">
        <authorList>
            <consortium name="DOE Joint Genome Institute"/>
            <person name="Kuo A."/>
            <person name="Kohler A."/>
            <person name="Jargeat P."/>
            <person name="Nagy L.G."/>
            <person name="Floudas D."/>
            <person name="Copeland A."/>
            <person name="Barry K.W."/>
            <person name="Cichocki N."/>
            <person name="Veneault-Fourrey C."/>
            <person name="LaButti K."/>
            <person name="Lindquist E.A."/>
            <person name="Lipzen A."/>
            <person name="Lundell T."/>
            <person name="Morin E."/>
            <person name="Murat C."/>
            <person name="Sun H."/>
            <person name="Tunlid A."/>
            <person name="Henrissat B."/>
            <person name="Grigoriev I.V."/>
            <person name="Hibbett D.S."/>
            <person name="Martin F."/>
            <person name="Nordberg H.P."/>
            <person name="Cantor M.N."/>
            <person name="Hua S.X."/>
        </authorList>
    </citation>
    <scope>NUCLEOTIDE SEQUENCE [LARGE SCALE GENOMIC DNA]</scope>
    <source>
        <strain evidence="12 13">Ve08.2h10</strain>
    </source>
</reference>
<comment type="pathway">
    <text evidence="2">Secondary metabolite biosynthesis.</text>
</comment>
<dbReference type="InterPro" id="IPR001128">
    <property type="entry name" value="Cyt_P450"/>
</dbReference>
<dbReference type="Pfam" id="PF00067">
    <property type="entry name" value="p450"/>
    <property type="match status" value="1"/>
</dbReference>
<comment type="similarity">
    <text evidence="3 10">Belongs to the cytochrome P450 family.</text>
</comment>
<dbReference type="HOGENOM" id="CLU_001570_2_3_1"/>
<evidence type="ECO:0000256" key="4">
    <source>
        <dbReference type="ARBA" id="ARBA00022617"/>
    </source>
</evidence>
<feature type="binding site" description="axial binding residue" evidence="9">
    <location>
        <position position="446"/>
    </location>
    <ligand>
        <name>heme</name>
        <dbReference type="ChEBI" id="CHEBI:30413"/>
    </ligand>
    <ligandPart>
        <name>Fe</name>
        <dbReference type="ChEBI" id="CHEBI:18248"/>
    </ligandPart>
</feature>
<dbReference type="CDD" id="cd11065">
    <property type="entry name" value="CYP64-like"/>
    <property type="match status" value="1"/>
</dbReference>
<evidence type="ECO:0000256" key="1">
    <source>
        <dbReference type="ARBA" id="ARBA00001971"/>
    </source>
</evidence>
<dbReference type="GO" id="GO:0016705">
    <property type="term" value="F:oxidoreductase activity, acting on paired donors, with incorporation or reduction of molecular oxygen"/>
    <property type="evidence" value="ECO:0007669"/>
    <property type="project" value="InterPro"/>
</dbReference>
<evidence type="ECO:0000256" key="5">
    <source>
        <dbReference type="ARBA" id="ARBA00022723"/>
    </source>
</evidence>
<evidence type="ECO:0000256" key="11">
    <source>
        <dbReference type="SAM" id="SignalP"/>
    </source>
</evidence>
<feature type="signal peptide" evidence="11">
    <location>
        <begin position="1"/>
        <end position="21"/>
    </location>
</feature>
<dbReference type="PROSITE" id="PS00086">
    <property type="entry name" value="CYTOCHROME_P450"/>
    <property type="match status" value="1"/>
</dbReference>
<dbReference type="PANTHER" id="PTHR46300">
    <property type="entry name" value="P450, PUTATIVE (EUROFUNG)-RELATED-RELATED"/>
    <property type="match status" value="1"/>
</dbReference>
<evidence type="ECO:0000313" key="12">
    <source>
        <dbReference type="EMBL" id="KIK95117.1"/>
    </source>
</evidence>
<dbReference type="GO" id="GO:0005506">
    <property type="term" value="F:iron ion binding"/>
    <property type="evidence" value="ECO:0007669"/>
    <property type="project" value="InterPro"/>
</dbReference>
<keyword evidence="11" id="KW-0732">Signal</keyword>
<dbReference type="PANTHER" id="PTHR46300:SF7">
    <property type="entry name" value="P450, PUTATIVE (EUROFUNG)-RELATED"/>
    <property type="match status" value="1"/>
</dbReference>
<dbReference type="InterPro" id="IPR050364">
    <property type="entry name" value="Cytochrome_P450_fung"/>
</dbReference>
<evidence type="ECO:0000256" key="6">
    <source>
        <dbReference type="ARBA" id="ARBA00023002"/>
    </source>
</evidence>
<evidence type="ECO:0000313" key="13">
    <source>
        <dbReference type="Proteomes" id="UP000054538"/>
    </source>
</evidence>
<dbReference type="InterPro" id="IPR002401">
    <property type="entry name" value="Cyt_P450_E_grp-I"/>
</dbReference>
<dbReference type="STRING" id="930991.A0A0D0DCY3"/>
<proteinExistence type="inferred from homology"/>
<dbReference type="Proteomes" id="UP000054538">
    <property type="component" value="Unassembled WGS sequence"/>
</dbReference>
<evidence type="ECO:0008006" key="14">
    <source>
        <dbReference type="Google" id="ProtNLM"/>
    </source>
</evidence>
<dbReference type="SUPFAM" id="SSF48264">
    <property type="entry name" value="Cytochrome P450"/>
    <property type="match status" value="1"/>
</dbReference>
<protein>
    <recommendedName>
        <fullName evidence="14">Cytochrome P450</fullName>
    </recommendedName>
</protein>
<keyword evidence="13" id="KW-1185">Reference proteome</keyword>
<dbReference type="AlphaFoldDB" id="A0A0D0DCY3"/>
<evidence type="ECO:0000256" key="10">
    <source>
        <dbReference type="RuleBase" id="RU000461"/>
    </source>
</evidence>
<name>A0A0D0DCY3_9AGAM</name>
<gene>
    <name evidence="12" type="ORF">PAXRUDRAFT_827339</name>
</gene>
<keyword evidence="8 10" id="KW-0503">Monooxygenase</keyword>
<evidence type="ECO:0000256" key="3">
    <source>
        <dbReference type="ARBA" id="ARBA00010617"/>
    </source>
</evidence>
<dbReference type="InterPro" id="IPR036396">
    <property type="entry name" value="Cyt_P450_sf"/>
</dbReference>
<reference evidence="13" key="2">
    <citation type="submission" date="2015-01" db="EMBL/GenBank/DDBJ databases">
        <title>Evolutionary Origins and Diversification of the Mycorrhizal Mutualists.</title>
        <authorList>
            <consortium name="DOE Joint Genome Institute"/>
            <consortium name="Mycorrhizal Genomics Consortium"/>
            <person name="Kohler A."/>
            <person name="Kuo A."/>
            <person name="Nagy L.G."/>
            <person name="Floudas D."/>
            <person name="Copeland A."/>
            <person name="Barry K.W."/>
            <person name="Cichocki N."/>
            <person name="Veneault-Fourrey C."/>
            <person name="LaButti K."/>
            <person name="Lindquist E.A."/>
            <person name="Lipzen A."/>
            <person name="Lundell T."/>
            <person name="Morin E."/>
            <person name="Murat C."/>
            <person name="Riley R."/>
            <person name="Ohm R."/>
            <person name="Sun H."/>
            <person name="Tunlid A."/>
            <person name="Henrissat B."/>
            <person name="Grigoriev I.V."/>
            <person name="Hibbett D.S."/>
            <person name="Martin F."/>
        </authorList>
    </citation>
    <scope>NUCLEOTIDE SEQUENCE [LARGE SCALE GENOMIC DNA]</scope>
    <source>
        <strain evidence="13">Ve08.2h10</strain>
    </source>
</reference>
<sequence length="510" mass="57577">MASSVAVALFLLLPTVSVVLWLRHRHSGPEADQLRGKGFPLPPGPPRLPFLGNALSIDRVTPWLIYTAWAEKYGPLVYVRLVGKDVIIINSEEVARALLDERSSIYSDRPHFVTNEFFGLDFNSAFLPYGDKWRFHRKLLHQTFRPSSVQDMHPLLLRKARCLAKAIVESPDECLTHLQVHAGSVILAVVYGYEVEPKDDRLVHTMQRLLTTTTRVMTPEREVIASAFPFIMYIPPWMPGSRFRRDAYESRAHSKESLEVPFEWTVNAMASGNAPHSMVEGLLRSYAGQDDDYDVREVIKAVATTAFAAAFSTTEGTLACFVLAMVLNPDVQRRAQADIDMVVNMDRLPNFGDRPSLPYIDAVLREVMRWRPVAPLGLPHATSRSDVYQGYYIPKGAMVISNTWAMTRSSRYPDPEEFIPSRFLSESGTLNEDEVVSVFGGGRRMCPGRHLGETNAWLSIVTLLSCFEFSKIHDAWSEEEVEWENGVARFPRPFPLNVAPRVRAKLLSVE</sequence>
<comment type="cofactor">
    <cofactor evidence="1 9">
        <name>heme</name>
        <dbReference type="ChEBI" id="CHEBI:30413"/>
    </cofactor>
</comment>
<keyword evidence="4 9" id="KW-0349">Heme</keyword>
<feature type="chain" id="PRO_5002208472" description="Cytochrome P450" evidence="11">
    <location>
        <begin position="22"/>
        <end position="510"/>
    </location>
</feature>
<dbReference type="Gene3D" id="1.10.630.10">
    <property type="entry name" value="Cytochrome P450"/>
    <property type="match status" value="1"/>
</dbReference>
<accession>A0A0D0DCY3</accession>
<keyword evidence="5 9" id="KW-0479">Metal-binding</keyword>
<dbReference type="GO" id="GO:0020037">
    <property type="term" value="F:heme binding"/>
    <property type="evidence" value="ECO:0007669"/>
    <property type="project" value="InterPro"/>
</dbReference>
<dbReference type="PRINTS" id="PR00463">
    <property type="entry name" value="EP450I"/>
</dbReference>
<keyword evidence="7 9" id="KW-0408">Iron</keyword>
<evidence type="ECO:0000256" key="8">
    <source>
        <dbReference type="ARBA" id="ARBA00023033"/>
    </source>
</evidence>
<keyword evidence="6 10" id="KW-0560">Oxidoreductase</keyword>
<dbReference type="OrthoDB" id="2789670at2759"/>
<dbReference type="GO" id="GO:0004497">
    <property type="term" value="F:monooxygenase activity"/>
    <property type="evidence" value="ECO:0007669"/>
    <property type="project" value="UniProtKB-KW"/>
</dbReference>
<organism evidence="12 13">
    <name type="scientific">Paxillus rubicundulus Ve08.2h10</name>
    <dbReference type="NCBI Taxonomy" id="930991"/>
    <lineage>
        <taxon>Eukaryota</taxon>
        <taxon>Fungi</taxon>
        <taxon>Dikarya</taxon>
        <taxon>Basidiomycota</taxon>
        <taxon>Agaricomycotina</taxon>
        <taxon>Agaricomycetes</taxon>
        <taxon>Agaricomycetidae</taxon>
        <taxon>Boletales</taxon>
        <taxon>Paxilineae</taxon>
        <taxon>Paxillaceae</taxon>
        <taxon>Paxillus</taxon>
    </lineage>
</organism>